<dbReference type="AlphaFoldDB" id="A0A6N7PXW5"/>
<reference evidence="3 4" key="1">
    <citation type="submission" date="2019-10" db="EMBL/GenBank/DDBJ databases">
        <title>A soil myxobacterium in the family Polyangiaceae.</title>
        <authorList>
            <person name="Li Y."/>
            <person name="Wang J."/>
        </authorList>
    </citation>
    <scope>NUCLEOTIDE SEQUENCE [LARGE SCALE GENOMIC DNA]</scope>
    <source>
        <strain evidence="3 4">DSM 14734</strain>
    </source>
</reference>
<keyword evidence="2" id="KW-0472">Membrane</keyword>
<protein>
    <submittedName>
        <fullName evidence="3">PEGA domain-containing protein</fullName>
    </submittedName>
</protein>
<accession>A0A6N7PXW5</accession>
<feature type="transmembrane region" description="Helical" evidence="2">
    <location>
        <begin position="231"/>
        <end position="252"/>
    </location>
</feature>
<dbReference type="OrthoDB" id="5509790at2"/>
<feature type="repeat" description="TPR" evidence="1">
    <location>
        <begin position="75"/>
        <end position="108"/>
    </location>
</feature>
<dbReference type="Gene3D" id="1.25.40.10">
    <property type="entry name" value="Tetratricopeptide repeat domain"/>
    <property type="match status" value="1"/>
</dbReference>
<evidence type="ECO:0000256" key="2">
    <source>
        <dbReference type="SAM" id="Phobius"/>
    </source>
</evidence>
<evidence type="ECO:0000313" key="3">
    <source>
        <dbReference type="EMBL" id="MRG95300.1"/>
    </source>
</evidence>
<evidence type="ECO:0000313" key="4">
    <source>
        <dbReference type="Proteomes" id="UP000440224"/>
    </source>
</evidence>
<dbReference type="InterPro" id="IPR011990">
    <property type="entry name" value="TPR-like_helical_dom_sf"/>
</dbReference>
<dbReference type="SMART" id="SM00028">
    <property type="entry name" value="TPR"/>
    <property type="match status" value="1"/>
</dbReference>
<organism evidence="3 4">
    <name type="scientific">Polyangium spumosum</name>
    <dbReference type="NCBI Taxonomy" id="889282"/>
    <lineage>
        <taxon>Bacteria</taxon>
        <taxon>Pseudomonadati</taxon>
        <taxon>Myxococcota</taxon>
        <taxon>Polyangia</taxon>
        <taxon>Polyangiales</taxon>
        <taxon>Polyangiaceae</taxon>
        <taxon>Polyangium</taxon>
    </lineage>
</organism>
<dbReference type="PROSITE" id="PS50005">
    <property type="entry name" value="TPR"/>
    <property type="match status" value="1"/>
</dbReference>
<feature type="transmembrane region" description="Helical" evidence="2">
    <location>
        <begin position="291"/>
        <end position="313"/>
    </location>
</feature>
<gene>
    <name evidence="3" type="ORF">GF068_25775</name>
</gene>
<keyword evidence="1" id="KW-0802">TPR repeat</keyword>
<dbReference type="Proteomes" id="UP000440224">
    <property type="component" value="Unassembled WGS sequence"/>
</dbReference>
<dbReference type="EMBL" id="WJIE01000007">
    <property type="protein sequence ID" value="MRG95300.1"/>
    <property type="molecule type" value="Genomic_DNA"/>
</dbReference>
<name>A0A6N7PXW5_9BACT</name>
<evidence type="ECO:0000256" key="1">
    <source>
        <dbReference type="PROSITE-ProRule" id="PRU00339"/>
    </source>
</evidence>
<sequence>MNIERPIPAALPRALAALALVTLSVCPGRALGQDKPRDPAAAEALYLSGRKLVSEDNWAEGCPKFEASMELNPAASTLINISLCHEHEGKLTQALVDYRRALQLNQDTLGEERKKQLERVAKDGIAAIEKRLARVELVVSPRPEGLEVVRDGIRLPLAALGEAIPVDPGNHTFSATAPGYEKIEKPIDLAEGQTATVELALVPAAAVVKPPPPPPPPDKPGAPAASGGVPAWAYIAGGLGLAAVGAGVYFRFDQMAAEERIQANCPGAPPVCDPASSYRPDDDNTRKDRSFYLFVGLTAAGAAGIGAAVFGIARGLSQKKPQAQSVHVVPYVGRGDGGLVLQGAF</sequence>
<dbReference type="SUPFAM" id="SSF48452">
    <property type="entry name" value="TPR-like"/>
    <property type="match status" value="1"/>
</dbReference>
<proteinExistence type="predicted"/>
<dbReference type="InterPro" id="IPR019734">
    <property type="entry name" value="TPR_rpt"/>
</dbReference>
<keyword evidence="2" id="KW-1133">Transmembrane helix</keyword>
<keyword evidence="2" id="KW-0812">Transmembrane</keyword>
<dbReference type="RefSeq" id="WP_153822106.1">
    <property type="nucleotide sequence ID" value="NZ_WJIE01000007.1"/>
</dbReference>
<keyword evidence="4" id="KW-1185">Reference proteome</keyword>
<comment type="caution">
    <text evidence="3">The sequence shown here is derived from an EMBL/GenBank/DDBJ whole genome shotgun (WGS) entry which is preliminary data.</text>
</comment>